<evidence type="ECO:0000313" key="11">
    <source>
        <dbReference type="EMBL" id="QTA88155.1"/>
    </source>
</evidence>
<comment type="similarity">
    <text evidence="1 5 9">Belongs to the adenosylhomocysteinase family.</text>
</comment>
<dbReference type="Gene3D" id="3.40.50.1480">
    <property type="entry name" value="Adenosylhomocysteinase-like"/>
    <property type="match status" value="1"/>
</dbReference>
<name>A0A975GNU8_9BACT</name>
<dbReference type="GO" id="GO:0006730">
    <property type="term" value="P:one-carbon metabolic process"/>
    <property type="evidence" value="ECO:0007669"/>
    <property type="project" value="UniProtKB-UniRule"/>
</dbReference>
<keyword evidence="5" id="KW-0963">Cytoplasm</keyword>
<dbReference type="RefSeq" id="WP_207683042.1">
    <property type="nucleotide sequence ID" value="NZ_CP061800.1"/>
</dbReference>
<dbReference type="AlphaFoldDB" id="A0A975GNU8"/>
<evidence type="ECO:0000256" key="7">
    <source>
        <dbReference type="PIRSR" id="PIRSR001109-2"/>
    </source>
</evidence>
<evidence type="ECO:0000256" key="4">
    <source>
        <dbReference type="ARBA" id="ARBA00023027"/>
    </source>
</evidence>
<comment type="subcellular location">
    <subcellularLocation>
        <location evidence="5">Cytoplasm</location>
    </subcellularLocation>
</comment>
<evidence type="ECO:0000256" key="1">
    <source>
        <dbReference type="ARBA" id="ARBA00007122"/>
    </source>
</evidence>
<dbReference type="PANTHER" id="PTHR23420:SF0">
    <property type="entry name" value="ADENOSYLHOMOCYSTEINASE"/>
    <property type="match status" value="1"/>
</dbReference>
<dbReference type="Pfam" id="PF00670">
    <property type="entry name" value="AdoHcyase_NAD"/>
    <property type="match status" value="1"/>
</dbReference>
<evidence type="ECO:0000256" key="3">
    <source>
        <dbReference type="ARBA" id="ARBA00022801"/>
    </source>
</evidence>
<dbReference type="GO" id="GO:0005829">
    <property type="term" value="C:cytosol"/>
    <property type="evidence" value="ECO:0007669"/>
    <property type="project" value="TreeGrafter"/>
</dbReference>
<feature type="binding site" evidence="5 6">
    <location>
        <position position="150"/>
    </location>
    <ligand>
        <name>substrate</name>
    </ligand>
</feature>
<dbReference type="GO" id="GO:0004013">
    <property type="term" value="F:adenosylhomocysteinase activity"/>
    <property type="evidence" value="ECO:0007669"/>
    <property type="project" value="UniProtKB-UniRule"/>
</dbReference>
<protein>
    <recommendedName>
        <fullName evidence="5">Adenosylhomocysteinase</fullName>
        <ecNumber evidence="5">3.13.2.1</ecNumber>
    </recommendedName>
    <alternativeName>
        <fullName evidence="5">S-adenosyl-L-homocysteine hydrolase</fullName>
        <shortName evidence="5">AdoHcyase</shortName>
    </alternativeName>
</protein>
<dbReference type="CDD" id="cd00401">
    <property type="entry name" value="SAHH"/>
    <property type="match status" value="1"/>
</dbReference>
<feature type="binding site" evidence="5 6">
    <location>
        <position position="180"/>
    </location>
    <ligand>
        <name>substrate</name>
    </ligand>
</feature>
<evidence type="ECO:0000256" key="5">
    <source>
        <dbReference type="HAMAP-Rule" id="MF_00563"/>
    </source>
</evidence>
<dbReference type="SMART" id="SM00996">
    <property type="entry name" value="AdoHcyase"/>
    <property type="match status" value="1"/>
</dbReference>
<evidence type="ECO:0000313" key="12">
    <source>
        <dbReference type="Proteomes" id="UP000663722"/>
    </source>
</evidence>
<keyword evidence="12" id="KW-1185">Reference proteome</keyword>
<dbReference type="InterPro" id="IPR036291">
    <property type="entry name" value="NAD(P)-bd_dom_sf"/>
</dbReference>
<dbReference type="EC" id="3.13.2.1" evidence="5"/>
<dbReference type="InterPro" id="IPR000043">
    <property type="entry name" value="Adenosylhomocysteinase-like"/>
</dbReference>
<comment type="catalytic activity">
    <reaction evidence="5 8">
        <text>S-adenosyl-L-homocysteine + H2O = L-homocysteine + adenosine</text>
        <dbReference type="Rhea" id="RHEA:21708"/>
        <dbReference type="ChEBI" id="CHEBI:15377"/>
        <dbReference type="ChEBI" id="CHEBI:16335"/>
        <dbReference type="ChEBI" id="CHEBI:57856"/>
        <dbReference type="ChEBI" id="CHEBI:58199"/>
        <dbReference type="EC" id="3.13.2.1"/>
    </reaction>
</comment>
<dbReference type="EMBL" id="CP061800">
    <property type="protein sequence ID" value="QTA88155.1"/>
    <property type="molecule type" value="Genomic_DNA"/>
</dbReference>
<evidence type="ECO:0000259" key="10">
    <source>
        <dbReference type="SMART" id="SM00997"/>
    </source>
</evidence>
<evidence type="ECO:0000256" key="9">
    <source>
        <dbReference type="RuleBase" id="RU004166"/>
    </source>
</evidence>
<accession>A0A975GNU8</accession>
<comment type="function">
    <text evidence="5">May play a key role in the regulation of the intracellular concentration of adenosylhomocysteine.</text>
</comment>
<evidence type="ECO:0000256" key="6">
    <source>
        <dbReference type="PIRSR" id="PIRSR001109-1"/>
    </source>
</evidence>
<dbReference type="HAMAP" id="MF_00563">
    <property type="entry name" value="AdoHcyase"/>
    <property type="match status" value="1"/>
</dbReference>
<feature type="binding site" evidence="5 7">
    <location>
        <position position="340"/>
    </location>
    <ligand>
        <name>NAD(+)</name>
        <dbReference type="ChEBI" id="CHEBI:57540"/>
    </ligand>
</feature>
<feature type="binding site" evidence="5 7">
    <location>
        <position position="237"/>
    </location>
    <ligand>
        <name>NAD(+)</name>
        <dbReference type="ChEBI" id="CHEBI:57540"/>
    </ligand>
</feature>
<keyword evidence="4 5" id="KW-0520">NAD</keyword>
<feature type="binding site" evidence="5">
    <location>
        <position position="272"/>
    </location>
    <ligand>
        <name>NAD(+)</name>
        <dbReference type="ChEBI" id="CHEBI:57540"/>
    </ligand>
</feature>
<dbReference type="Pfam" id="PF05221">
    <property type="entry name" value="AdoHcyase"/>
    <property type="match status" value="2"/>
</dbReference>
<feature type="binding site" evidence="5 7">
    <location>
        <begin position="151"/>
        <end position="153"/>
    </location>
    <ligand>
        <name>NAD(+)</name>
        <dbReference type="ChEBI" id="CHEBI:57540"/>
    </ligand>
</feature>
<feature type="binding site" evidence="5 6">
    <location>
        <position position="184"/>
    </location>
    <ligand>
        <name>substrate</name>
    </ligand>
</feature>
<dbReference type="PIRSF" id="PIRSF001109">
    <property type="entry name" value="Ad_hcy_hydrolase"/>
    <property type="match status" value="1"/>
</dbReference>
<feature type="binding site" evidence="7">
    <location>
        <begin position="216"/>
        <end position="221"/>
    </location>
    <ligand>
        <name>NAD(+)</name>
        <dbReference type="ChEBI" id="CHEBI:57540"/>
    </ligand>
</feature>
<dbReference type="GO" id="GO:0033353">
    <property type="term" value="P:S-adenosylmethionine cycle"/>
    <property type="evidence" value="ECO:0007669"/>
    <property type="project" value="TreeGrafter"/>
</dbReference>
<feature type="binding site" evidence="5">
    <location>
        <begin position="214"/>
        <end position="219"/>
    </location>
    <ligand>
        <name>NAD(+)</name>
        <dbReference type="ChEBI" id="CHEBI:57540"/>
    </ligand>
</feature>
<dbReference type="NCBIfam" id="NF004005">
    <property type="entry name" value="PRK05476.2-3"/>
    <property type="match status" value="1"/>
</dbReference>
<comment type="pathway">
    <text evidence="5 8">Amino-acid biosynthesis; L-homocysteine biosynthesis; L-homocysteine from S-adenosyl-L-homocysteine: step 1/1.</text>
</comment>
<dbReference type="Gene3D" id="3.40.50.720">
    <property type="entry name" value="NAD(P)-binding Rossmann-like Domain"/>
    <property type="match status" value="1"/>
</dbReference>
<feature type="domain" description="S-adenosyl-L-homocysteine hydrolase NAD binding" evidence="10">
    <location>
        <begin position="185"/>
        <end position="346"/>
    </location>
</feature>
<keyword evidence="2 5" id="KW-0554">One-carbon metabolism</keyword>
<dbReference type="GO" id="GO:0071269">
    <property type="term" value="P:L-homocysteine biosynthetic process"/>
    <property type="evidence" value="ECO:0007669"/>
    <property type="project" value="UniProtKB-UniRule"/>
</dbReference>
<dbReference type="Proteomes" id="UP000663722">
    <property type="component" value="Chromosome"/>
</dbReference>
<dbReference type="PANTHER" id="PTHR23420">
    <property type="entry name" value="ADENOSYLHOMOCYSTEINASE"/>
    <property type="match status" value="1"/>
</dbReference>
<comment type="cofactor">
    <cofactor evidence="5 7 8">
        <name>NAD(+)</name>
        <dbReference type="ChEBI" id="CHEBI:57540"/>
    </cofactor>
    <text evidence="5 7 8">Binds 1 NAD(+) per subunit.</text>
</comment>
<keyword evidence="3 5" id="KW-0378">Hydrolase</keyword>
<organism evidence="11 12">
    <name type="scientific">Desulfonema magnum</name>
    <dbReference type="NCBI Taxonomy" id="45655"/>
    <lineage>
        <taxon>Bacteria</taxon>
        <taxon>Pseudomonadati</taxon>
        <taxon>Thermodesulfobacteriota</taxon>
        <taxon>Desulfobacteria</taxon>
        <taxon>Desulfobacterales</taxon>
        <taxon>Desulfococcaceae</taxon>
        <taxon>Desulfonema</taxon>
    </lineage>
</organism>
<evidence type="ECO:0000256" key="8">
    <source>
        <dbReference type="RuleBase" id="RU000548"/>
    </source>
</evidence>
<feature type="binding site" evidence="5">
    <location>
        <position position="185"/>
    </location>
    <ligand>
        <name>NAD(+)</name>
        <dbReference type="ChEBI" id="CHEBI:57540"/>
    </ligand>
</feature>
<dbReference type="KEGG" id="dmm:dnm_041950"/>
<feature type="binding site" evidence="5 6">
    <location>
        <position position="125"/>
    </location>
    <ligand>
        <name>substrate</name>
    </ligand>
</feature>
<dbReference type="PROSITE" id="PS00738">
    <property type="entry name" value="ADOHCYASE_1"/>
    <property type="match status" value="1"/>
</dbReference>
<evidence type="ECO:0000256" key="2">
    <source>
        <dbReference type="ARBA" id="ARBA00022563"/>
    </source>
</evidence>
<reference evidence="11" key="1">
    <citation type="journal article" date="2021" name="Microb. Physiol.">
        <title>Proteogenomic Insights into the Physiology of Marine, Sulfate-Reducing, Filamentous Desulfonema limicola and Desulfonema magnum.</title>
        <authorList>
            <person name="Schnaars V."/>
            <person name="Wohlbrand L."/>
            <person name="Scheve S."/>
            <person name="Hinrichs C."/>
            <person name="Reinhardt R."/>
            <person name="Rabus R."/>
        </authorList>
    </citation>
    <scope>NUCLEOTIDE SEQUENCE</scope>
    <source>
        <strain evidence="11">4be13</strain>
    </source>
</reference>
<feature type="binding site" evidence="5 7">
    <location>
        <begin position="293"/>
        <end position="295"/>
    </location>
    <ligand>
        <name>NAD(+)</name>
        <dbReference type="ChEBI" id="CHEBI:57540"/>
    </ligand>
</feature>
<gene>
    <name evidence="5 11" type="primary">ahcY</name>
    <name evidence="11" type="ORF">dnm_041950</name>
</gene>
<dbReference type="FunFam" id="3.40.50.720:FF:000004">
    <property type="entry name" value="Adenosylhomocysteinase"/>
    <property type="match status" value="1"/>
</dbReference>
<dbReference type="SMART" id="SM00997">
    <property type="entry name" value="AdoHcyase_NAD"/>
    <property type="match status" value="1"/>
</dbReference>
<feature type="binding site" evidence="5 6">
    <location>
        <position position="53"/>
    </location>
    <ligand>
        <name>substrate</name>
    </ligand>
</feature>
<sequence length="418" mass="45913">MDFDIKDIQLAEEGKLRIEWANQSMPVLNRIRKRFESEKPLNGVRLGACLHVTTETASLMQTLKAGGASVFLCASNPLSTQDDVAASLVKHDEIPVFAIKGEDNKTYYKHINSLLDNKPQYTMDDGADLVSTLHSERSELINEVKGGTEETTTGIIRLRSMAAEGVLKYPIIAVNDAQTKHFFDNRYGTGQSTIDGIIRATNRLLAGTHFVVCGYGWCGRGLAMRARGMGANVIVTEVDPVAALEAVMDGFGVMPIEDAAKIGDFFCTVTGNINVIRKEHFNVMKDGAIISNSGHFNVELDLDGLKELTKSTRYVRPFVEENVLEDGRRINVLGEGRLINLAAAEGHPSSVMDMSFANQALSIEYMVKSSVSLEKNVYPVPEKIDMQIAKEKLAAMGVTIDDLTPEQKEYLASWTMGT</sequence>
<dbReference type="SUPFAM" id="SSF51735">
    <property type="entry name" value="NAD(P)-binding Rossmann-fold domains"/>
    <property type="match status" value="1"/>
</dbReference>
<dbReference type="NCBIfam" id="TIGR00936">
    <property type="entry name" value="ahcY"/>
    <property type="match status" value="1"/>
</dbReference>
<dbReference type="InterPro" id="IPR015878">
    <property type="entry name" value="Ado_hCys_hydrolase_NAD-bd"/>
</dbReference>
<feature type="binding site" evidence="7">
    <location>
        <position position="347"/>
    </location>
    <ligand>
        <name>NAD(+)</name>
        <dbReference type="ChEBI" id="CHEBI:57540"/>
    </ligand>
</feature>
<dbReference type="InterPro" id="IPR020082">
    <property type="entry name" value="S-Ado-L-homoCys_hydrolase_CS"/>
</dbReference>
<proteinExistence type="inferred from homology"/>
<dbReference type="SUPFAM" id="SSF52283">
    <property type="entry name" value="Formate/glycerate dehydrogenase catalytic domain-like"/>
    <property type="match status" value="1"/>
</dbReference>
<dbReference type="InterPro" id="IPR042172">
    <property type="entry name" value="Adenosylhomocyst_ase-like_sf"/>
</dbReference>